<sequence length="531" mass="58010">MPFAYLRKHRAEQDRQRQRQGTLPPSFQDGSSRAIRIGLFAILLTPILLQLPWLHSALGPGSRMPTLWVRSNPPSSTSEGVECFNVQGGDQFRFCEDIESIPGTSTVLISCDANRAGWNTVMGPLADATPRGGLFTYDYPASSAAERGEAKEVKLVNFPENGTFHPLGVSILPQVGGEGAVLFVVNHRRERSTVEVLKLSQGESGWEAVWQRSIVHPLATHTPNLVHATESSFVVTNDHLFARRPGPVDTHLVPLLGQLFFGDSRSGERGGWRQWMVVQAASLLSRRGVAARLAQLETVLGLPLGWVSHVQFDPSKSDEKGVEATRIAAGIPFANGLAITPDERTMIVAATTYPGLFIYDLPTSSPPHTWPTQRPKTKLHLPFRVDNLAWSHHPSSSPQFNNLTLLATGHPSPFRLISMSQNPSSHTSPAWSLAIKPSAPPLPLTSQKWPDSDAPLPAHHFTLSHNAHYSIRTLLQSTGHEAIIGTKAERVRIPSSITSFYHPYTIQGSDKGTLLVSALYGPLLACTNVST</sequence>
<organism evidence="3">
    <name type="scientific">Sporisorium scitamineum</name>
    <dbReference type="NCBI Taxonomy" id="49012"/>
    <lineage>
        <taxon>Eukaryota</taxon>
        <taxon>Fungi</taxon>
        <taxon>Dikarya</taxon>
        <taxon>Basidiomycota</taxon>
        <taxon>Ustilaginomycotina</taxon>
        <taxon>Ustilaginomycetes</taxon>
        <taxon>Ustilaginales</taxon>
        <taxon>Ustilaginaceae</taxon>
        <taxon>Sporisorium</taxon>
    </lineage>
</organism>
<feature type="compositionally biased region" description="Basic residues" evidence="1">
    <location>
        <begin position="1"/>
        <end position="10"/>
    </location>
</feature>
<proteinExistence type="predicted"/>
<dbReference type="OrthoDB" id="5307922at2759"/>
<reference evidence="3" key="1">
    <citation type="submission" date="2014-06" db="EMBL/GenBank/DDBJ databases">
        <authorList>
            <person name="Ju J."/>
            <person name="Zhang J."/>
        </authorList>
    </citation>
    <scope>NUCLEOTIDE SEQUENCE</scope>
    <source>
        <strain evidence="3">SscI8</strain>
    </source>
</reference>
<dbReference type="PANTHER" id="PTHR11799:SF30">
    <property type="entry name" value="SERUM PARAOXONASE_ARYLESTERASE 2"/>
    <property type="match status" value="1"/>
</dbReference>
<dbReference type="SUPFAM" id="SSF63829">
    <property type="entry name" value="Calcium-dependent phosphotriesterase"/>
    <property type="match status" value="1"/>
</dbReference>
<dbReference type="InterPro" id="IPR011042">
    <property type="entry name" value="6-blade_b-propeller_TolB-like"/>
</dbReference>
<dbReference type="Gene3D" id="2.120.10.30">
    <property type="entry name" value="TolB, C-terminal domain"/>
    <property type="match status" value="2"/>
</dbReference>
<dbReference type="PANTHER" id="PTHR11799">
    <property type="entry name" value="PARAOXONASE"/>
    <property type="match status" value="1"/>
</dbReference>
<gene>
    <name evidence="3" type="ORF">SPSC_02882</name>
</gene>
<accession>A0A127Z613</accession>
<evidence type="ECO:0000256" key="2">
    <source>
        <dbReference type="SAM" id="Phobius"/>
    </source>
</evidence>
<keyword evidence="2" id="KW-1133">Transmembrane helix</keyword>
<dbReference type="InterPro" id="IPR051288">
    <property type="entry name" value="Serum_paraoxonase/arylesterase"/>
</dbReference>
<protein>
    <submittedName>
        <fullName evidence="3">Related to Kinesin-7a motor protein</fullName>
    </submittedName>
</protein>
<evidence type="ECO:0000256" key="1">
    <source>
        <dbReference type="SAM" id="MobiDB-lite"/>
    </source>
</evidence>
<feature type="transmembrane region" description="Helical" evidence="2">
    <location>
        <begin position="34"/>
        <end position="54"/>
    </location>
</feature>
<feature type="region of interest" description="Disordered" evidence="1">
    <location>
        <begin position="1"/>
        <end position="27"/>
    </location>
</feature>
<dbReference type="EMBL" id="LK056665">
    <property type="protein sequence ID" value="CDS82062.1"/>
    <property type="molecule type" value="Genomic_DNA"/>
</dbReference>
<evidence type="ECO:0000313" key="3">
    <source>
        <dbReference type="EMBL" id="CDS82062.1"/>
    </source>
</evidence>
<dbReference type="AlphaFoldDB" id="A0A127Z613"/>
<keyword evidence="2" id="KW-0812">Transmembrane</keyword>
<name>A0A127Z613_9BASI</name>
<keyword evidence="2" id="KW-0472">Membrane</keyword>